<evidence type="ECO:0000256" key="1">
    <source>
        <dbReference type="SAM" id="MobiDB-lite"/>
    </source>
</evidence>
<accession>A0A6C0KV82</accession>
<protein>
    <submittedName>
        <fullName evidence="2">Uncharacterized protein</fullName>
    </submittedName>
</protein>
<sequence>MANQWGYTPVGRGDIEPPTTHNTFWPESGKGYVPKPSGYAGVSPAGGMRLERVAPRVQLRPGYDPLPTLREIYDPRATIPKSTTTAVGWWGN</sequence>
<dbReference type="EMBL" id="MN740969">
    <property type="protein sequence ID" value="QHU20597.1"/>
    <property type="molecule type" value="Genomic_DNA"/>
</dbReference>
<proteinExistence type="predicted"/>
<reference evidence="2" key="1">
    <citation type="journal article" date="2020" name="Nature">
        <title>Giant virus diversity and host interactions through global metagenomics.</title>
        <authorList>
            <person name="Schulz F."/>
            <person name="Roux S."/>
            <person name="Paez-Espino D."/>
            <person name="Jungbluth S."/>
            <person name="Walsh D.A."/>
            <person name="Denef V.J."/>
            <person name="McMahon K.D."/>
            <person name="Konstantinidis K.T."/>
            <person name="Eloe-Fadrosh E.A."/>
            <person name="Kyrpides N.C."/>
            <person name="Woyke T."/>
        </authorList>
    </citation>
    <scope>NUCLEOTIDE SEQUENCE</scope>
    <source>
        <strain evidence="2">GVMAG-S-3300013093-109</strain>
    </source>
</reference>
<dbReference type="AlphaFoldDB" id="A0A6C0KV82"/>
<organism evidence="2">
    <name type="scientific">viral metagenome</name>
    <dbReference type="NCBI Taxonomy" id="1070528"/>
    <lineage>
        <taxon>unclassified sequences</taxon>
        <taxon>metagenomes</taxon>
        <taxon>organismal metagenomes</taxon>
    </lineage>
</organism>
<evidence type="ECO:0000313" key="2">
    <source>
        <dbReference type="EMBL" id="QHU20597.1"/>
    </source>
</evidence>
<feature type="region of interest" description="Disordered" evidence="1">
    <location>
        <begin position="1"/>
        <end position="31"/>
    </location>
</feature>
<name>A0A6C0KV82_9ZZZZ</name>